<dbReference type="Gene3D" id="3.20.20.450">
    <property type="entry name" value="EAL domain"/>
    <property type="match status" value="1"/>
</dbReference>
<dbReference type="PANTHER" id="PTHR33121:SF79">
    <property type="entry name" value="CYCLIC DI-GMP PHOSPHODIESTERASE PDED-RELATED"/>
    <property type="match status" value="1"/>
</dbReference>
<dbReference type="CDD" id="cd00130">
    <property type="entry name" value="PAS"/>
    <property type="match status" value="1"/>
</dbReference>
<dbReference type="EMBL" id="CP000697">
    <property type="protein sequence ID" value="ABQ31113.1"/>
    <property type="molecule type" value="Genomic_DNA"/>
</dbReference>
<sequence length="554" mass="59883">MLNTEAATTALRLERDRYALLAFCWGDLLLTLDPRLRIETASGASEALTGLPEQAWTGRNLTDLIAAQDRGRIAAVLESLTPTRRVLAGTIRLAGRDGAVGARVSVAAHRLDTARDAIYVSMRKLAEDAPDEPEEIEEVPRLAERLAAAGAQGAEMTLFAIPGIAQEGGQPLGETLGDLLRAHSLGGDTAMRLDSGHYSVLHEAGRTFGAVIHQIEAMIHAADPTAPPPRIESMTLPMQAEGMSEGDLARGLVYAMHRFGEGSELSLHEAGQRLRERLSDAMGSVTRLRRAIDDGVFGIAFQPIVDIRSGAIHHFEALTRFDEAGTGSPFETILLAEETGLIEEFDLAMARKAVSWLGTLPLNDEHVCIAVNISGRSINSAAYAEGLHRLLEENIWLRRRLSFEITESAQIADLDAANGFIQGLRRRGFGVTLDDFGAGAASFRYLSVLEVDAVKFDGAAIRHAQRAQKGRAFLSALTELCRRMGISTIAEMIETPEALAFVRECGCNFVQGYLFGQPAADIGRFAQLPNRGLLVPPRRDPVGAAKATARRGRP</sequence>
<dbReference type="AlphaFoldDB" id="A5FZT1"/>
<accession>A5FZT1</accession>
<dbReference type="STRING" id="349163.Acry_1912"/>
<dbReference type="InterPro" id="IPR013656">
    <property type="entry name" value="PAS_4"/>
</dbReference>
<keyword evidence="3" id="KW-1185">Reference proteome</keyword>
<dbReference type="Proteomes" id="UP000000245">
    <property type="component" value="Chromosome"/>
</dbReference>
<reference evidence="2 3" key="1">
    <citation type="submission" date="2007-05" db="EMBL/GenBank/DDBJ databases">
        <title>Complete sequence of chromosome of Acidiphilium cryptum JF-5.</title>
        <authorList>
            <consortium name="US DOE Joint Genome Institute"/>
            <person name="Copeland A."/>
            <person name="Lucas S."/>
            <person name="Lapidus A."/>
            <person name="Barry K."/>
            <person name="Detter J.C."/>
            <person name="Glavina del Rio T."/>
            <person name="Hammon N."/>
            <person name="Israni S."/>
            <person name="Dalin E."/>
            <person name="Tice H."/>
            <person name="Pitluck S."/>
            <person name="Sims D."/>
            <person name="Brettin T."/>
            <person name="Bruce D."/>
            <person name="Han C."/>
            <person name="Schmutz J."/>
            <person name="Larimer F."/>
            <person name="Land M."/>
            <person name="Hauser L."/>
            <person name="Kyrpides N."/>
            <person name="Kim E."/>
            <person name="Magnuson T."/>
            <person name="Richardson P."/>
        </authorList>
    </citation>
    <scope>NUCLEOTIDE SEQUENCE [LARGE SCALE GENOMIC DNA]</scope>
    <source>
        <strain evidence="2 3">JF-5</strain>
    </source>
</reference>
<dbReference type="PANTHER" id="PTHR33121">
    <property type="entry name" value="CYCLIC DI-GMP PHOSPHODIESTERASE PDEF"/>
    <property type="match status" value="1"/>
</dbReference>
<dbReference type="KEGG" id="acr:Acry_1912"/>
<organism evidence="2 3">
    <name type="scientific">Acidiphilium cryptum (strain JF-5)</name>
    <dbReference type="NCBI Taxonomy" id="349163"/>
    <lineage>
        <taxon>Bacteria</taxon>
        <taxon>Pseudomonadati</taxon>
        <taxon>Pseudomonadota</taxon>
        <taxon>Alphaproteobacteria</taxon>
        <taxon>Acetobacterales</taxon>
        <taxon>Acidocellaceae</taxon>
        <taxon>Acidiphilium</taxon>
    </lineage>
</organism>
<dbReference type="PROSITE" id="PS50883">
    <property type="entry name" value="EAL"/>
    <property type="match status" value="1"/>
</dbReference>
<dbReference type="HOGENOM" id="CLU_000445_70_50_5"/>
<protein>
    <submittedName>
        <fullName evidence="2">Diguanylate phosphodiesterase</fullName>
    </submittedName>
</protein>
<dbReference type="GO" id="GO:0071111">
    <property type="term" value="F:cyclic-guanylate-specific phosphodiesterase activity"/>
    <property type="evidence" value="ECO:0007669"/>
    <property type="project" value="InterPro"/>
</dbReference>
<feature type="domain" description="EAL" evidence="1">
    <location>
        <begin position="281"/>
        <end position="532"/>
    </location>
</feature>
<evidence type="ECO:0000259" key="1">
    <source>
        <dbReference type="PROSITE" id="PS50883"/>
    </source>
</evidence>
<dbReference type="InterPro" id="IPR050706">
    <property type="entry name" value="Cyclic-di-GMP_PDE-like"/>
</dbReference>
<dbReference type="SMART" id="SM00052">
    <property type="entry name" value="EAL"/>
    <property type="match status" value="1"/>
</dbReference>
<dbReference type="Gene3D" id="3.30.450.20">
    <property type="entry name" value="PAS domain"/>
    <property type="match status" value="1"/>
</dbReference>
<dbReference type="CDD" id="cd01948">
    <property type="entry name" value="EAL"/>
    <property type="match status" value="1"/>
</dbReference>
<gene>
    <name evidence="2" type="ordered locus">Acry_1912</name>
</gene>
<evidence type="ECO:0000313" key="3">
    <source>
        <dbReference type="Proteomes" id="UP000000245"/>
    </source>
</evidence>
<dbReference type="SUPFAM" id="SSF141868">
    <property type="entry name" value="EAL domain-like"/>
    <property type="match status" value="1"/>
</dbReference>
<dbReference type="Pfam" id="PF00563">
    <property type="entry name" value="EAL"/>
    <property type="match status" value="1"/>
</dbReference>
<dbReference type="InterPro" id="IPR035919">
    <property type="entry name" value="EAL_sf"/>
</dbReference>
<dbReference type="InterPro" id="IPR035965">
    <property type="entry name" value="PAS-like_dom_sf"/>
</dbReference>
<dbReference type="SMART" id="SM00091">
    <property type="entry name" value="PAS"/>
    <property type="match status" value="1"/>
</dbReference>
<dbReference type="InterPro" id="IPR001633">
    <property type="entry name" value="EAL_dom"/>
</dbReference>
<evidence type="ECO:0000313" key="2">
    <source>
        <dbReference type="EMBL" id="ABQ31113.1"/>
    </source>
</evidence>
<dbReference type="eggNOG" id="COG2200">
    <property type="taxonomic scope" value="Bacteria"/>
</dbReference>
<name>A5FZT1_ACICJ</name>
<dbReference type="RefSeq" id="WP_012039712.1">
    <property type="nucleotide sequence ID" value="NC_009484.1"/>
</dbReference>
<dbReference type="Pfam" id="PF08448">
    <property type="entry name" value="PAS_4"/>
    <property type="match status" value="1"/>
</dbReference>
<dbReference type="InterPro" id="IPR000014">
    <property type="entry name" value="PAS"/>
</dbReference>
<dbReference type="SUPFAM" id="SSF55785">
    <property type="entry name" value="PYP-like sensor domain (PAS domain)"/>
    <property type="match status" value="1"/>
</dbReference>
<proteinExistence type="predicted"/>